<feature type="transmembrane region" description="Helical" evidence="1">
    <location>
        <begin position="20"/>
        <end position="42"/>
    </location>
</feature>
<dbReference type="EMBL" id="FUYP01000004">
    <property type="protein sequence ID" value="SKB36348.1"/>
    <property type="molecule type" value="Genomic_DNA"/>
</dbReference>
<keyword evidence="3" id="KW-1185">Reference proteome</keyword>
<dbReference type="RefSeq" id="WP_079637471.1">
    <property type="nucleotide sequence ID" value="NZ_FUYP01000004.1"/>
</dbReference>
<dbReference type="Proteomes" id="UP000190044">
    <property type="component" value="Unassembled WGS sequence"/>
</dbReference>
<evidence type="ECO:0008006" key="4">
    <source>
        <dbReference type="Google" id="ProtNLM"/>
    </source>
</evidence>
<gene>
    <name evidence="2" type="ORF">SAMN06295937_100453</name>
</gene>
<keyword evidence="1" id="KW-0472">Membrane</keyword>
<sequence>MTATANEALAKKRFIALNAIRITGAILTLAGFVLIRGGWALAGQPADRWIGVAVVLVGLFDFAVMPKILARRWRSPEAR</sequence>
<evidence type="ECO:0000313" key="2">
    <source>
        <dbReference type="EMBL" id="SKB36348.1"/>
    </source>
</evidence>
<reference evidence="3" key="1">
    <citation type="submission" date="2017-02" db="EMBL/GenBank/DDBJ databases">
        <authorList>
            <person name="Varghese N."/>
            <person name="Submissions S."/>
        </authorList>
    </citation>
    <scope>NUCLEOTIDE SEQUENCE [LARGE SCALE GENOMIC DNA]</scope>
    <source>
        <strain evidence="3">R11H</strain>
    </source>
</reference>
<keyword evidence="1" id="KW-0812">Transmembrane</keyword>
<keyword evidence="1" id="KW-1133">Transmembrane helix</keyword>
<dbReference type="AlphaFoldDB" id="A0A1T5AMY5"/>
<protein>
    <recommendedName>
        <fullName evidence="4">DUF2892 domain-containing protein</fullName>
    </recommendedName>
</protein>
<evidence type="ECO:0000313" key="3">
    <source>
        <dbReference type="Proteomes" id="UP000190044"/>
    </source>
</evidence>
<organism evidence="2 3">
    <name type="scientific">Sphingopyxis flava</name>
    <dbReference type="NCBI Taxonomy" id="1507287"/>
    <lineage>
        <taxon>Bacteria</taxon>
        <taxon>Pseudomonadati</taxon>
        <taxon>Pseudomonadota</taxon>
        <taxon>Alphaproteobacteria</taxon>
        <taxon>Sphingomonadales</taxon>
        <taxon>Sphingomonadaceae</taxon>
        <taxon>Sphingopyxis</taxon>
    </lineage>
</organism>
<name>A0A1T5AMY5_9SPHN</name>
<dbReference type="OrthoDB" id="7410112at2"/>
<feature type="transmembrane region" description="Helical" evidence="1">
    <location>
        <begin position="48"/>
        <end position="70"/>
    </location>
</feature>
<evidence type="ECO:0000256" key="1">
    <source>
        <dbReference type="SAM" id="Phobius"/>
    </source>
</evidence>
<accession>A0A1T5AMY5</accession>
<proteinExistence type="predicted"/>